<accession>A0A160V9B7</accession>
<feature type="compositionally biased region" description="Polar residues" evidence="1">
    <location>
        <begin position="13"/>
        <end position="22"/>
    </location>
</feature>
<dbReference type="AlphaFoldDB" id="A0A160V9B7"/>
<feature type="region of interest" description="Disordered" evidence="1">
    <location>
        <begin position="1"/>
        <end position="22"/>
    </location>
</feature>
<dbReference type="EMBL" id="FAXA01000275">
    <property type="protein sequence ID" value="CUV02592.1"/>
    <property type="molecule type" value="Genomic_DNA"/>
</dbReference>
<proteinExistence type="predicted"/>
<organism evidence="2">
    <name type="scientific">hydrothermal vent metagenome</name>
    <dbReference type="NCBI Taxonomy" id="652676"/>
    <lineage>
        <taxon>unclassified sequences</taxon>
        <taxon>metagenomes</taxon>
        <taxon>ecological metagenomes</taxon>
    </lineage>
</organism>
<evidence type="ECO:0000256" key="1">
    <source>
        <dbReference type="SAM" id="MobiDB-lite"/>
    </source>
</evidence>
<gene>
    <name evidence="2" type="ORF">MGWOODY_Clf2926</name>
</gene>
<evidence type="ECO:0000313" key="2">
    <source>
        <dbReference type="EMBL" id="CUV02592.1"/>
    </source>
</evidence>
<reference evidence="2" key="1">
    <citation type="submission" date="2015-10" db="EMBL/GenBank/DDBJ databases">
        <authorList>
            <person name="Gilbert D.G."/>
        </authorList>
    </citation>
    <scope>NUCLEOTIDE SEQUENCE</scope>
</reference>
<sequence length="164" mass="17293">MQSAPEGRVYPVQSASDDPATNSQTIKDLAQWLGANMVGITALDETLRPVSTPEAGGEAISLPIGIVCVVFSDYDPEQSKGMGGQQSAQTGAVILHHLRAYILELGFRASFSDLDSAAVAEAAELGRRDQSGRFVTRSKSPNSVVSYVLCTDLPLAPDGRLNAS</sequence>
<name>A0A160V9B7_9ZZZZ</name>
<protein>
    <submittedName>
        <fullName evidence="2">Uncharacterized protein</fullName>
    </submittedName>
</protein>